<dbReference type="AlphaFoldDB" id="C5T7D9"/>
<accession>C5T7D9</accession>
<evidence type="ECO:0000256" key="2">
    <source>
        <dbReference type="SAM" id="SignalP"/>
    </source>
</evidence>
<feature type="chain" id="PRO_5002957407" evidence="2">
    <location>
        <begin position="28"/>
        <end position="174"/>
    </location>
</feature>
<dbReference type="Pfam" id="PF08239">
    <property type="entry name" value="SH3_3"/>
    <property type="match status" value="1"/>
</dbReference>
<dbReference type="Gene3D" id="2.30.30.40">
    <property type="entry name" value="SH3 Domains"/>
    <property type="match status" value="1"/>
</dbReference>
<evidence type="ECO:0000313" key="5">
    <source>
        <dbReference type="Proteomes" id="UP000003856"/>
    </source>
</evidence>
<dbReference type="SMART" id="SM00287">
    <property type="entry name" value="SH3b"/>
    <property type="match status" value="1"/>
</dbReference>
<feature type="region of interest" description="Disordered" evidence="1">
    <location>
        <begin position="153"/>
        <end position="174"/>
    </location>
</feature>
<protein>
    <submittedName>
        <fullName evidence="4">SH3 type 3 domain protein</fullName>
    </submittedName>
</protein>
<sequence length="174" mass="18001">MNDTMCGGRLRRLAIAALLLLGAGAHAQSLEVTTATELRANPALDAKAQGRLARGARLEQTGSQGGWLKVKSGNQEGWVRQTHVKSAEGAAPAPAASANPLTGLTGMFSASSTRPTATTGTRGLTQEQLANAQPAPAEVQQLERYAVTGGQAEQYARSGKLASQPFDAYTGADK</sequence>
<gene>
    <name evidence="4" type="ORF">AcdelDRAFT_2819</name>
</gene>
<dbReference type="EMBL" id="ACQT01000111">
    <property type="protein sequence ID" value="EER59614.1"/>
    <property type="molecule type" value="Genomic_DNA"/>
</dbReference>
<keyword evidence="2" id="KW-0732">Signal</keyword>
<dbReference type="PATRIC" id="fig|573060.9.peg.2253"/>
<reference evidence="4 5" key="1">
    <citation type="submission" date="2009-05" db="EMBL/GenBank/DDBJ databases">
        <title>The draft genome of Acidovorax delafieldii 2AN.</title>
        <authorList>
            <consortium name="US DOE Joint Genome Institute (JGI-PGF)"/>
            <person name="Lucas S."/>
            <person name="Copeland A."/>
            <person name="Lapidus A."/>
            <person name="Glavina del Rio T."/>
            <person name="Tice H."/>
            <person name="Bruce D."/>
            <person name="Goodwin L."/>
            <person name="Pitluck S."/>
            <person name="Larimer F."/>
            <person name="Land M.L."/>
            <person name="Hauser L."/>
            <person name="Shelobolina E.S."/>
            <person name="Picardal F."/>
            <person name="Roden E."/>
            <person name="Emerson D."/>
        </authorList>
    </citation>
    <scope>NUCLEOTIDE SEQUENCE [LARGE SCALE GENOMIC DNA]</scope>
    <source>
        <strain evidence="4 5">2AN</strain>
    </source>
</reference>
<dbReference type="OrthoDB" id="8821231at2"/>
<feature type="region of interest" description="Disordered" evidence="1">
    <location>
        <begin position="85"/>
        <end position="122"/>
    </location>
</feature>
<feature type="signal peptide" evidence="2">
    <location>
        <begin position="1"/>
        <end position="27"/>
    </location>
</feature>
<feature type="domain" description="SH3b" evidence="3">
    <location>
        <begin position="27"/>
        <end position="88"/>
    </location>
</feature>
<dbReference type="Proteomes" id="UP000003856">
    <property type="component" value="Unassembled WGS sequence"/>
</dbReference>
<dbReference type="RefSeq" id="WP_005797710.1">
    <property type="nucleotide sequence ID" value="NZ_ACQT01000111.1"/>
</dbReference>
<name>C5T7D9_ACIDE</name>
<evidence type="ECO:0000256" key="1">
    <source>
        <dbReference type="SAM" id="MobiDB-lite"/>
    </source>
</evidence>
<keyword evidence="5" id="KW-1185">Reference proteome</keyword>
<feature type="compositionally biased region" description="Low complexity" evidence="1">
    <location>
        <begin position="87"/>
        <end position="98"/>
    </location>
</feature>
<comment type="caution">
    <text evidence="4">The sequence shown here is derived from an EMBL/GenBank/DDBJ whole genome shotgun (WGS) entry which is preliminary data.</text>
</comment>
<proteinExistence type="predicted"/>
<evidence type="ECO:0000313" key="4">
    <source>
        <dbReference type="EMBL" id="EER59614.1"/>
    </source>
</evidence>
<dbReference type="InterPro" id="IPR003646">
    <property type="entry name" value="SH3-like_bac-type"/>
</dbReference>
<feature type="compositionally biased region" description="Polar residues" evidence="1">
    <location>
        <begin position="108"/>
        <end position="122"/>
    </location>
</feature>
<evidence type="ECO:0000259" key="3">
    <source>
        <dbReference type="SMART" id="SM00287"/>
    </source>
</evidence>
<organism evidence="4 5">
    <name type="scientific">Acidovorax delafieldii 2AN</name>
    <dbReference type="NCBI Taxonomy" id="573060"/>
    <lineage>
        <taxon>Bacteria</taxon>
        <taxon>Pseudomonadati</taxon>
        <taxon>Pseudomonadota</taxon>
        <taxon>Betaproteobacteria</taxon>
        <taxon>Burkholderiales</taxon>
        <taxon>Comamonadaceae</taxon>
        <taxon>Acidovorax</taxon>
    </lineage>
</organism>